<accession>A0A849SQQ6</accession>
<protein>
    <submittedName>
        <fullName evidence="3">Amidohydrolase family protein</fullName>
    </submittedName>
</protein>
<dbReference type="Pfam" id="PF01979">
    <property type="entry name" value="Amidohydro_1"/>
    <property type="match status" value="1"/>
</dbReference>
<comment type="caution">
    <text evidence="3">The sequence shown here is derived from an EMBL/GenBank/DDBJ whole genome shotgun (WGS) entry which is preliminary data.</text>
</comment>
<sequence>MIIGPCPVVTGGREPRVIEDGAVRVAGAHIAQLGPAGALAAAYPDETVWPARGRVLMPGLVNTHAHLARHLARGLEPADAVAWARYDRALSPEDVHWSALAALVEGVRHGVTTLCDFHRSGGCLDLSLGEIVTAAQKLGVRVATCYGAAEADTPLERRAALDESVGFSTHVARRHEGRLRGLVGVQAHSLDGLERLLHEAFEAAGPHLSVHVDLALDSTPADRWRPDAAWPRTELPALWAHADRAPRALIAQLQERGDAFTCV</sequence>
<name>A0A849SQQ6_UNCEI</name>
<feature type="non-terminal residue" evidence="3">
    <location>
        <position position="263"/>
    </location>
</feature>
<dbReference type="InterPro" id="IPR011059">
    <property type="entry name" value="Metal-dep_hydrolase_composite"/>
</dbReference>
<evidence type="ECO:0000259" key="2">
    <source>
        <dbReference type="Pfam" id="PF01979"/>
    </source>
</evidence>
<dbReference type="PANTHER" id="PTHR43794">
    <property type="entry name" value="AMINOHYDROLASE SSNA-RELATED"/>
    <property type="match status" value="1"/>
</dbReference>
<dbReference type="Gene3D" id="2.30.40.10">
    <property type="entry name" value="Urease, subunit C, domain 1"/>
    <property type="match status" value="1"/>
</dbReference>
<dbReference type="Proteomes" id="UP000580839">
    <property type="component" value="Unassembled WGS sequence"/>
</dbReference>
<evidence type="ECO:0000313" key="3">
    <source>
        <dbReference type="EMBL" id="NOT34315.1"/>
    </source>
</evidence>
<dbReference type="AlphaFoldDB" id="A0A849SQQ6"/>
<dbReference type="PANTHER" id="PTHR43794:SF11">
    <property type="entry name" value="AMIDOHYDROLASE-RELATED DOMAIN-CONTAINING PROTEIN"/>
    <property type="match status" value="1"/>
</dbReference>
<proteinExistence type="predicted"/>
<evidence type="ECO:0000256" key="1">
    <source>
        <dbReference type="ARBA" id="ARBA00022801"/>
    </source>
</evidence>
<dbReference type="GO" id="GO:0016810">
    <property type="term" value="F:hydrolase activity, acting on carbon-nitrogen (but not peptide) bonds"/>
    <property type="evidence" value="ECO:0007669"/>
    <property type="project" value="InterPro"/>
</dbReference>
<organism evidence="3 4">
    <name type="scientific">Eiseniibacteriota bacterium</name>
    <dbReference type="NCBI Taxonomy" id="2212470"/>
    <lineage>
        <taxon>Bacteria</taxon>
        <taxon>Candidatus Eiseniibacteriota</taxon>
    </lineage>
</organism>
<dbReference type="SUPFAM" id="SSF51556">
    <property type="entry name" value="Metallo-dependent hydrolases"/>
    <property type="match status" value="1"/>
</dbReference>
<reference evidence="3 4" key="1">
    <citation type="submission" date="2020-04" db="EMBL/GenBank/DDBJ databases">
        <title>Metagenomic profiling of ammonia- and methane-oxidizing microorganisms in a Dutch drinking water treatment plant.</title>
        <authorList>
            <person name="Poghosyan L."/>
            <person name="Leucker S."/>
        </authorList>
    </citation>
    <scope>NUCLEOTIDE SEQUENCE [LARGE SCALE GENOMIC DNA]</scope>
    <source>
        <strain evidence="3">S-RSF-IL-03</strain>
    </source>
</reference>
<gene>
    <name evidence="3" type="ORF">HOP12_09120</name>
</gene>
<keyword evidence="1 3" id="KW-0378">Hydrolase</keyword>
<feature type="domain" description="Amidohydrolase-related" evidence="2">
    <location>
        <begin position="55"/>
        <end position="210"/>
    </location>
</feature>
<dbReference type="Gene3D" id="3.20.20.140">
    <property type="entry name" value="Metal-dependent hydrolases"/>
    <property type="match status" value="1"/>
</dbReference>
<dbReference type="SUPFAM" id="SSF51338">
    <property type="entry name" value="Composite domain of metallo-dependent hydrolases"/>
    <property type="match status" value="1"/>
</dbReference>
<dbReference type="EMBL" id="JABFRW010000109">
    <property type="protein sequence ID" value="NOT34315.1"/>
    <property type="molecule type" value="Genomic_DNA"/>
</dbReference>
<dbReference type="InterPro" id="IPR050287">
    <property type="entry name" value="MTA/SAH_deaminase"/>
</dbReference>
<dbReference type="InterPro" id="IPR032466">
    <property type="entry name" value="Metal_Hydrolase"/>
</dbReference>
<evidence type="ECO:0000313" key="4">
    <source>
        <dbReference type="Proteomes" id="UP000580839"/>
    </source>
</evidence>
<dbReference type="InterPro" id="IPR006680">
    <property type="entry name" value="Amidohydro-rel"/>
</dbReference>